<dbReference type="PRINTS" id="PR00305">
    <property type="entry name" value="1433ZETA"/>
</dbReference>
<dbReference type="STRING" id="3914.A0A0L9VAC4"/>
<evidence type="ECO:0000313" key="4">
    <source>
        <dbReference type="EMBL" id="KOM52021.1"/>
    </source>
</evidence>
<gene>
    <name evidence="4" type="ORF">LR48_Vigan09g068000</name>
</gene>
<organism evidence="4 5">
    <name type="scientific">Phaseolus angularis</name>
    <name type="common">Azuki bean</name>
    <name type="synonym">Vigna angularis</name>
    <dbReference type="NCBI Taxonomy" id="3914"/>
    <lineage>
        <taxon>Eukaryota</taxon>
        <taxon>Viridiplantae</taxon>
        <taxon>Streptophyta</taxon>
        <taxon>Embryophyta</taxon>
        <taxon>Tracheophyta</taxon>
        <taxon>Spermatophyta</taxon>
        <taxon>Magnoliopsida</taxon>
        <taxon>eudicotyledons</taxon>
        <taxon>Gunneridae</taxon>
        <taxon>Pentapetalae</taxon>
        <taxon>rosids</taxon>
        <taxon>fabids</taxon>
        <taxon>Fabales</taxon>
        <taxon>Fabaceae</taxon>
        <taxon>Papilionoideae</taxon>
        <taxon>50 kb inversion clade</taxon>
        <taxon>NPAAA clade</taxon>
        <taxon>indigoferoid/millettioid clade</taxon>
        <taxon>Phaseoleae</taxon>
        <taxon>Vigna</taxon>
    </lineage>
</organism>
<dbReference type="Gramene" id="KOM52021">
    <property type="protein sequence ID" value="KOM52021"/>
    <property type="gene ID" value="LR48_Vigan09g068000"/>
</dbReference>
<evidence type="ECO:0000313" key="5">
    <source>
        <dbReference type="Proteomes" id="UP000053144"/>
    </source>
</evidence>
<dbReference type="SMART" id="SM00101">
    <property type="entry name" value="14_3_3"/>
    <property type="match status" value="1"/>
</dbReference>
<dbReference type="PROSITE" id="PS00797">
    <property type="entry name" value="1433_2"/>
    <property type="match status" value="1"/>
</dbReference>
<dbReference type="Pfam" id="PF00244">
    <property type="entry name" value="14-3-3"/>
    <property type="match status" value="2"/>
</dbReference>
<dbReference type="PANTHER" id="PTHR18860">
    <property type="entry name" value="14-3-3 PROTEIN"/>
    <property type="match status" value="1"/>
</dbReference>
<reference evidence="5" key="1">
    <citation type="journal article" date="2015" name="Proc. Natl. Acad. Sci. U.S.A.">
        <title>Genome sequencing of adzuki bean (Vigna angularis) provides insight into high starch and low fat accumulation and domestication.</title>
        <authorList>
            <person name="Yang K."/>
            <person name="Tian Z."/>
            <person name="Chen C."/>
            <person name="Luo L."/>
            <person name="Zhao B."/>
            <person name="Wang Z."/>
            <person name="Yu L."/>
            <person name="Li Y."/>
            <person name="Sun Y."/>
            <person name="Li W."/>
            <person name="Chen Y."/>
            <person name="Li Y."/>
            <person name="Zhang Y."/>
            <person name="Ai D."/>
            <person name="Zhao J."/>
            <person name="Shang C."/>
            <person name="Ma Y."/>
            <person name="Wu B."/>
            <person name="Wang M."/>
            <person name="Gao L."/>
            <person name="Sun D."/>
            <person name="Zhang P."/>
            <person name="Guo F."/>
            <person name="Wang W."/>
            <person name="Li Y."/>
            <person name="Wang J."/>
            <person name="Varshney R.K."/>
            <person name="Wang J."/>
            <person name="Ling H.Q."/>
            <person name="Wan P."/>
        </authorList>
    </citation>
    <scope>NUCLEOTIDE SEQUENCE</scope>
    <source>
        <strain evidence="5">cv. Jingnong 6</strain>
    </source>
</reference>
<feature type="domain" description="14-3-3" evidence="3">
    <location>
        <begin position="1"/>
        <end position="313"/>
    </location>
</feature>
<dbReference type="InterPro" id="IPR023410">
    <property type="entry name" value="14-3-3_domain"/>
</dbReference>
<proteinExistence type="inferred from homology"/>
<comment type="similarity">
    <text evidence="1 2">Belongs to the 14-3-3 family.</text>
</comment>
<evidence type="ECO:0000256" key="2">
    <source>
        <dbReference type="RuleBase" id="RU003466"/>
    </source>
</evidence>
<dbReference type="InterPro" id="IPR000308">
    <property type="entry name" value="14-3-3"/>
</dbReference>
<dbReference type="EMBL" id="CM003379">
    <property type="protein sequence ID" value="KOM52021.1"/>
    <property type="molecule type" value="Genomic_DNA"/>
</dbReference>
<protein>
    <recommendedName>
        <fullName evidence="3">14-3-3 domain-containing protein</fullName>
    </recommendedName>
</protein>
<dbReference type="InterPro" id="IPR036815">
    <property type="entry name" value="14-3-3_dom_sf"/>
</dbReference>
<evidence type="ECO:0000256" key="1">
    <source>
        <dbReference type="ARBA" id="ARBA00006141"/>
    </source>
</evidence>
<dbReference type="Proteomes" id="UP000053144">
    <property type="component" value="Chromosome 9"/>
</dbReference>
<dbReference type="PROSITE" id="PS00796">
    <property type="entry name" value="1433_1"/>
    <property type="match status" value="1"/>
</dbReference>
<accession>A0A0L9VAC4</accession>
<name>A0A0L9VAC4_PHAAN</name>
<sequence length="347" mass="37997">MPQFPPNRGVSTAADNEELNVEERNLLSVAYKNAIGAHRASWRIISSIEQKEESRDNEDHVTVIRDYRSKIESDLSNICDGILKLFNSHLIPSASSGDSNVFYLKMKSDYHRFQHQVQIIHSHLVYSLTLPRLYSAILEFKIRDSFAYLRNGTPLYALLRSDMVQSGFHEVESRGNGTDGGLTVKTNPTAGGRVDGGSVRLVVLGDGGIRDMVAARGTEGGGGGEKRVAEGSVGEGIEVSLALGGSGRGNRWGDRGAVGYPERGKAFDEAIAELDTLGEESYKDSTLIMQLLRDNLTLWTSDMQDDGADEIKEGLYCLVSSYNQGSRVGHTASVHGEPRHKVLQKKI</sequence>
<dbReference type="AlphaFoldDB" id="A0A0L9VAC4"/>
<evidence type="ECO:0000259" key="3">
    <source>
        <dbReference type="SMART" id="SM00101"/>
    </source>
</evidence>
<dbReference type="Gene3D" id="1.20.190.20">
    <property type="entry name" value="14-3-3 domain"/>
    <property type="match status" value="2"/>
</dbReference>
<dbReference type="InterPro" id="IPR023409">
    <property type="entry name" value="14-3-3_CS"/>
</dbReference>
<dbReference type="SUPFAM" id="SSF48445">
    <property type="entry name" value="14-3-3 protein"/>
    <property type="match status" value="2"/>
</dbReference>